<feature type="chain" id="PRO_5015859987" evidence="3">
    <location>
        <begin position="18"/>
        <end position="271"/>
    </location>
</feature>
<comment type="caution">
    <text evidence="4">The sequence shown here is derived from an EMBL/GenBank/DDBJ whole genome shotgun (WGS) entry which is preliminary data.</text>
</comment>
<keyword evidence="2" id="KW-1133">Transmembrane helix</keyword>
<reference evidence="4 5" key="1">
    <citation type="journal article" date="2018" name="Microb. Genom.">
        <title>Expanding an expanded genome: long-read sequencing of Trypanosoma cruzi.</title>
        <authorList>
            <person name="Berna L."/>
            <person name="Rodriguez M."/>
            <person name="Chiribao M.L."/>
            <person name="Parodi-Talice A."/>
            <person name="Pita S."/>
            <person name="Rijo G."/>
            <person name="Alvarez-Valin F."/>
            <person name="Robello C."/>
        </authorList>
    </citation>
    <scope>NUCLEOTIDE SEQUENCE [LARGE SCALE GENOMIC DNA]</scope>
    <source>
        <strain evidence="4 5">TCC</strain>
    </source>
</reference>
<feature type="signal peptide" evidence="3">
    <location>
        <begin position="1"/>
        <end position="17"/>
    </location>
</feature>
<keyword evidence="2" id="KW-0472">Membrane</keyword>
<evidence type="ECO:0000256" key="2">
    <source>
        <dbReference type="SAM" id="Phobius"/>
    </source>
</evidence>
<evidence type="ECO:0000313" key="5">
    <source>
        <dbReference type="Proteomes" id="UP000246078"/>
    </source>
</evidence>
<dbReference type="VEuPathDB" id="TriTrypDB:C3747_1090g8"/>
<dbReference type="Proteomes" id="UP000246078">
    <property type="component" value="Unassembled WGS sequence"/>
</dbReference>
<proteinExistence type="predicted"/>
<dbReference type="EMBL" id="PRFC01001090">
    <property type="protein sequence ID" value="PWU82884.1"/>
    <property type="molecule type" value="Genomic_DNA"/>
</dbReference>
<feature type="transmembrane region" description="Helical" evidence="2">
    <location>
        <begin position="111"/>
        <end position="131"/>
    </location>
</feature>
<accession>A0A2V2UG09</accession>
<feature type="compositionally biased region" description="Polar residues" evidence="1">
    <location>
        <begin position="154"/>
        <end position="165"/>
    </location>
</feature>
<name>A0A2V2UG09_TRYCR</name>
<gene>
    <name evidence="4" type="ORF">C3747_1090g8</name>
</gene>
<evidence type="ECO:0000256" key="3">
    <source>
        <dbReference type="SAM" id="SignalP"/>
    </source>
</evidence>
<dbReference type="VEuPathDB" id="TriTrypDB:C4B63_109g90"/>
<dbReference type="AlphaFoldDB" id="A0A2V2UG09"/>
<keyword evidence="2" id="KW-0812">Transmembrane</keyword>
<dbReference type="VEuPathDB" id="TriTrypDB:TcBrA4_0167360"/>
<evidence type="ECO:0000313" key="4">
    <source>
        <dbReference type="EMBL" id="PWU82884.1"/>
    </source>
</evidence>
<feature type="region of interest" description="Disordered" evidence="1">
    <location>
        <begin position="153"/>
        <end position="172"/>
    </location>
</feature>
<sequence>MYICHCLWLCVLGVSSAVCFAPGSSGCDHLLFWLPLRAGPVPPAVHSLRRPRADVHLLPPPRHLWGEASVRFYFYFYFFFWFVFVRTFSALTVCVRVCWCPCGVAWLLSRVSIQLPAVSVCVCVYAVHLPVSLPPMLRALVVPARCRPDRRVYTASNKRSPQGPSDNDAAPRPLRAFPCPLLCVRVRHGSGGGQYDVAVVEAGEGQDQTTTTTTHQHYYYYDDHHHHQCSQDHHLKAPTPGDGSGLGGPLWVQVPLLLLVSAAVATAGAAC</sequence>
<dbReference type="VEuPathDB" id="TriTrypDB:ECC02_008187"/>
<keyword evidence="3" id="KW-0732">Signal</keyword>
<organism evidence="4 5">
    <name type="scientific">Trypanosoma cruzi</name>
    <dbReference type="NCBI Taxonomy" id="5693"/>
    <lineage>
        <taxon>Eukaryota</taxon>
        <taxon>Discoba</taxon>
        <taxon>Euglenozoa</taxon>
        <taxon>Kinetoplastea</taxon>
        <taxon>Metakinetoplastina</taxon>
        <taxon>Trypanosomatida</taxon>
        <taxon>Trypanosomatidae</taxon>
        <taxon>Trypanosoma</taxon>
        <taxon>Schizotrypanum</taxon>
    </lineage>
</organism>
<evidence type="ECO:0000256" key="1">
    <source>
        <dbReference type="SAM" id="MobiDB-lite"/>
    </source>
</evidence>
<protein>
    <submittedName>
        <fullName evidence="4">Putative mucin TcSMUGS</fullName>
    </submittedName>
</protein>
<feature type="transmembrane region" description="Helical" evidence="2">
    <location>
        <begin position="74"/>
        <end position="99"/>
    </location>
</feature>